<dbReference type="CDD" id="cd06261">
    <property type="entry name" value="TM_PBP2"/>
    <property type="match status" value="1"/>
</dbReference>
<dbReference type="PROSITE" id="PS50928">
    <property type="entry name" value="ABC_TM1"/>
    <property type="match status" value="1"/>
</dbReference>
<proteinExistence type="inferred from homology"/>
<evidence type="ECO:0000256" key="3">
    <source>
        <dbReference type="ARBA" id="ARBA00022448"/>
    </source>
</evidence>
<feature type="domain" description="ABC transmembrane type-1" evidence="9">
    <location>
        <begin position="79"/>
        <end position="269"/>
    </location>
</feature>
<evidence type="ECO:0000259" key="9">
    <source>
        <dbReference type="PROSITE" id="PS50928"/>
    </source>
</evidence>
<comment type="similarity">
    <text evidence="2">Belongs to the binding-protein-dependent transport system permease family. CysTW subfamily.</text>
</comment>
<evidence type="ECO:0000256" key="7">
    <source>
        <dbReference type="ARBA" id="ARBA00023136"/>
    </source>
</evidence>
<name>U4KP02_9MOLU</name>
<keyword evidence="4" id="KW-1003">Cell membrane</keyword>
<evidence type="ECO:0000256" key="6">
    <source>
        <dbReference type="ARBA" id="ARBA00022989"/>
    </source>
</evidence>
<feature type="transmembrane region" description="Helical" evidence="8">
    <location>
        <begin position="199"/>
        <end position="223"/>
    </location>
</feature>
<sequence length="281" mass="31760">MFREPLKRREPKQSIKKTKMDSVVLLGIPYYVILTFLIVIPLGLILLYALTERVNDMFLTFSLKYFVQFAQEPLFIKAMVDSIYLAIVTTIVALMIGYPTAFIISKKKARTQALMILILTAPMWVNMLLRTMALKQLFEMFLPNLLGGNFSIVTGMVYVFLPFMVLPIYTVLSKIDPKLYEAAHDLGANRFETFMRVTLPLSITGVLSGITMVLLPAATTLVIPKYLGGGRYLIGNLIEDRFLKNGNWGYGSAIAIILSVIIMIMVYLTKKLDKNPEVDHD</sequence>
<dbReference type="InterPro" id="IPR000515">
    <property type="entry name" value="MetI-like"/>
</dbReference>
<keyword evidence="5 8" id="KW-0812">Transmembrane</keyword>
<feature type="transmembrane region" description="Helical" evidence="8">
    <location>
        <begin position="111"/>
        <end position="129"/>
    </location>
</feature>
<evidence type="ECO:0000256" key="5">
    <source>
        <dbReference type="ARBA" id="ARBA00022692"/>
    </source>
</evidence>
<dbReference type="Gene3D" id="1.10.3720.10">
    <property type="entry name" value="MetI-like"/>
    <property type="match status" value="1"/>
</dbReference>
<dbReference type="AlphaFoldDB" id="U4KP02"/>
<dbReference type="STRING" id="61635.BN85311260"/>
<feature type="transmembrane region" description="Helical" evidence="8">
    <location>
        <begin position="149"/>
        <end position="172"/>
    </location>
</feature>
<comment type="subcellular location">
    <subcellularLocation>
        <location evidence="1 8">Cell membrane</location>
        <topology evidence="1 8">Multi-pass membrane protein</topology>
    </subcellularLocation>
</comment>
<feature type="transmembrane region" description="Helical" evidence="8">
    <location>
        <begin position="21"/>
        <end position="50"/>
    </location>
</feature>
<evidence type="ECO:0000256" key="1">
    <source>
        <dbReference type="ARBA" id="ARBA00004651"/>
    </source>
</evidence>
<organism evidence="10 11">
    <name type="scientific">Acholeplasma brassicae</name>
    <dbReference type="NCBI Taxonomy" id="61635"/>
    <lineage>
        <taxon>Bacteria</taxon>
        <taxon>Bacillati</taxon>
        <taxon>Mycoplasmatota</taxon>
        <taxon>Mollicutes</taxon>
        <taxon>Acholeplasmatales</taxon>
        <taxon>Acholeplasmataceae</taxon>
        <taxon>Acholeplasma</taxon>
    </lineage>
</organism>
<feature type="transmembrane region" description="Helical" evidence="8">
    <location>
        <begin position="83"/>
        <end position="104"/>
    </location>
</feature>
<gene>
    <name evidence="10" type="primary">potB</name>
    <name evidence="10" type="ORF">BN85311260</name>
</gene>
<keyword evidence="6 8" id="KW-1133">Transmembrane helix</keyword>
<dbReference type="HOGENOM" id="CLU_016047_18_3_14"/>
<accession>U4KP02</accession>
<dbReference type="InterPro" id="IPR035906">
    <property type="entry name" value="MetI-like_sf"/>
</dbReference>
<evidence type="ECO:0000256" key="8">
    <source>
        <dbReference type="RuleBase" id="RU363032"/>
    </source>
</evidence>
<dbReference type="Proteomes" id="UP000032737">
    <property type="component" value="Chromosome"/>
</dbReference>
<dbReference type="Pfam" id="PF00528">
    <property type="entry name" value="BPD_transp_1"/>
    <property type="match status" value="1"/>
</dbReference>
<dbReference type="EMBL" id="FO681348">
    <property type="protein sequence ID" value="CCV66147.1"/>
    <property type="molecule type" value="Genomic_DNA"/>
</dbReference>
<dbReference type="GO" id="GO:0005886">
    <property type="term" value="C:plasma membrane"/>
    <property type="evidence" value="ECO:0007669"/>
    <property type="project" value="UniProtKB-SubCell"/>
</dbReference>
<dbReference type="PANTHER" id="PTHR42929:SF1">
    <property type="entry name" value="INNER MEMBRANE ABC TRANSPORTER PERMEASE PROTEIN YDCU-RELATED"/>
    <property type="match status" value="1"/>
</dbReference>
<keyword evidence="7 8" id="KW-0472">Membrane</keyword>
<keyword evidence="3 8" id="KW-0813">Transport</keyword>
<dbReference type="KEGG" id="abra:BN85311260"/>
<dbReference type="RefSeq" id="WP_030005007.1">
    <property type="nucleotide sequence ID" value="NC_022549.1"/>
</dbReference>
<reference evidence="10 11" key="1">
    <citation type="journal article" date="2013" name="J. Mol. Microbiol. Biotechnol.">
        <title>Analysis of the Complete Genomes of Acholeplasma brassicae , A. palmae and A. laidlawii and Their Comparison to the Obligate Parasites from ' Candidatus Phytoplasma'.</title>
        <authorList>
            <person name="Kube M."/>
            <person name="Siewert C."/>
            <person name="Migdoll A.M."/>
            <person name="Duduk B."/>
            <person name="Holz S."/>
            <person name="Rabus R."/>
            <person name="Seemuller E."/>
            <person name="Mitrovic J."/>
            <person name="Muller I."/>
            <person name="Buttner C."/>
            <person name="Reinhardt R."/>
        </authorList>
    </citation>
    <scope>NUCLEOTIDE SEQUENCE [LARGE SCALE GENOMIC DNA]</scope>
    <source>
        <strain evidence="11">0502</strain>
    </source>
</reference>
<protein>
    <submittedName>
        <fullName evidence="10">Putative spermidine/putrescine transport system permease protein PotB</fullName>
    </submittedName>
</protein>
<dbReference type="PANTHER" id="PTHR42929">
    <property type="entry name" value="INNER MEMBRANE ABC TRANSPORTER PERMEASE PROTEIN YDCU-RELATED-RELATED"/>
    <property type="match status" value="1"/>
</dbReference>
<evidence type="ECO:0000256" key="2">
    <source>
        <dbReference type="ARBA" id="ARBA00007069"/>
    </source>
</evidence>
<evidence type="ECO:0000256" key="4">
    <source>
        <dbReference type="ARBA" id="ARBA00022475"/>
    </source>
</evidence>
<feature type="transmembrane region" description="Helical" evidence="8">
    <location>
        <begin position="248"/>
        <end position="268"/>
    </location>
</feature>
<keyword evidence="11" id="KW-1185">Reference proteome</keyword>
<evidence type="ECO:0000313" key="10">
    <source>
        <dbReference type="EMBL" id="CCV66147.1"/>
    </source>
</evidence>
<dbReference type="GO" id="GO:0055085">
    <property type="term" value="P:transmembrane transport"/>
    <property type="evidence" value="ECO:0007669"/>
    <property type="project" value="InterPro"/>
</dbReference>
<dbReference type="SUPFAM" id="SSF161098">
    <property type="entry name" value="MetI-like"/>
    <property type="match status" value="1"/>
</dbReference>
<evidence type="ECO:0000313" key="11">
    <source>
        <dbReference type="Proteomes" id="UP000032737"/>
    </source>
</evidence>